<keyword evidence="3" id="KW-0349">Heme</keyword>
<accession>A0A9P4HQH8</accession>
<evidence type="ECO:0000256" key="3">
    <source>
        <dbReference type="ARBA" id="ARBA00022617"/>
    </source>
</evidence>
<evidence type="ECO:0000256" key="2">
    <source>
        <dbReference type="ARBA" id="ARBA00022559"/>
    </source>
</evidence>
<feature type="domain" description="Heme haloperoxidase family profile" evidence="9">
    <location>
        <begin position="53"/>
        <end position="289"/>
    </location>
</feature>
<dbReference type="AlphaFoldDB" id="A0A9P4HQH8"/>
<dbReference type="GO" id="GO:0046872">
    <property type="term" value="F:metal ion binding"/>
    <property type="evidence" value="ECO:0007669"/>
    <property type="project" value="UniProtKB-KW"/>
</dbReference>
<protein>
    <recommendedName>
        <fullName evidence="9">Heme haloperoxidase family profile domain-containing protein</fullName>
    </recommendedName>
</protein>
<evidence type="ECO:0000259" key="9">
    <source>
        <dbReference type="PROSITE" id="PS51405"/>
    </source>
</evidence>
<dbReference type="SUPFAM" id="SSF47571">
    <property type="entry name" value="Cloroperoxidase"/>
    <property type="match status" value="1"/>
</dbReference>
<dbReference type="InterPro" id="IPR000028">
    <property type="entry name" value="Chloroperoxidase"/>
</dbReference>
<evidence type="ECO:0000256" key="5">
    <source>
        <dbReference type="ARBA" id="ARBA00023002"/>
    </source>
</evidence>
<dbReference type="PANTHER" id="PTHR33577:SF1">
    <property type="entry name" value="HEME HALOPEROXIDASE FAMILY PROFILE DOMAIN-CONTAINING PROTEIN"/>
    <property type="match status" value="1"/>
</dbReference>
<feature type="signal peptide" evidence="8">
    <location>
        <begin position="1"/>
        <end position="17"/>
    </location>
</feature>
<feature type="chain" id="PRO_5040247948" description="Heme haloperoxidase family profile domain-containing protein" evidence="8">
    <location>
        <begin position="18"/>
        <end position="422"/>
    </location>
</feature>
<gene>
    <name evidence="10" type="ORF">K490DRAFT_76043</name>
</gene>
<reference evidence="10" key="1">
    <citation type="journal article" date="2020" name="Stud. Mycol.">
        <title>101 Dothideomycetes genomes: a test case for predicting lifestyles and emergence of pathogens.</title>
        <authorList>
            <person name="Haridas S."/>
            <person name="Albert R."/>
            <person name="Binder M."/>
            <person name="Bloem J."/>
            <person name="Labutti K."/>
            <person name="Salamov A."/>
            <person name="Andreopoulos B."/>
            <person name="Baker S."/>
            <person name="Barry K."/>
            <person name="Bills G."/>
            <person name="Bluhm B."/>
            <person name="Cannon C."/>
            <person name="Castanera R."/>
            <person name="Culley D."/>
            <person name="Daum C."/>
            <person name="Ezra D."/>
            <person name="Gonzalez J."/>
            <person name="Henrissat B."/>
            <person name="Kuo A."/>
            <person name="Liang C."/>
            <person name="Lipzen A."/>
            <person name="Lutzoni F."/>
            <person name="Magnuson J."/>
            <person name="Mondo S."/>
            <person name="Nolan M."/>
            <person name="Ohm R."/>
            <person name="Pangilinan J."/>
            <person name="Park H.-J."/>
            <person name="Ramirez L."/>
            <person name="Alfaro M."/>
            <person name="Sun H."/>
            <person name="Tritt A."/>
            <person name="Yoshinaga Y."/>
            <person name="Zwiers L.-H."/>
            <person name="Turgeon B."/>
            <person name="Goodwin S."/>
            <person name="Spatafora J."/>
            <person name="Crous P."/>
            <person name="Grigoriev I."/>
        </authorList>
    </citation>
    <scope>NUCLEOTIDE SEQUENCE</scope>
    <source>
        <strain evidence="10">CBS 121410</strain>
    </source>
</reference>
<comment type="caution">
    <text evidence="10">The sequence shown here is derived from an EMBL/GenBank/DDBJ whole genome shotgun (WGS) entry which is preliminary data.</text>
</comment>
<organism evidence="10 11">
    <name type="scientific">Saccharata proteae CBS 121410</name>
    <dbReference type="NCBI Taxonomy" id="1314787"/>
    <lineage>
        <taxon>Eukaryota</taxon>
        <taxon>Fungi</taxon>
        <taxon>Dikarya</taxon>
        <taxon>Ascomycota</taxon>
        <taxon>Pezizomycotina</taxon>
        <taxon>Dothideomycetes</taxon>
        <taxon>Dothideomycetes incertae sedis</taxon>
        <taxon>Botryosphaeriales</taxon>
        <taxon>Saccharataceae</taxon>
        <taxon>Saccharata</taxon>
    </lineage>
</organism>
<evidence type="ECO:0000313" key="10">
    <source>
        <dbReference type="EMBL" id="KAF2084124.1"/>
    </source>
</evidence>
<name>A0A9P4HQH8_9PEZI</name>
<dbReference type="OrthoDB" id="407298at2759"/>
<proteinExistence type="inferred from homology"/>
<evidence type="ECO:0000256" key="8">
    <source>
        <dbReference type="SAM" id="SignalP"/>
    </source>
</evidence>
<dbReference type="PANTHER" id="PTHR33577">
    <property type="entry name" value="STERIGMATOCYSTIN BIOSYNTHESIS PEROXIDASE STCC-RELATED"/>
    <property type="match status" value="1"/>
</dbReference>
<dbReference type="Proteomes" id="UP000799776">
    <property type="component" value="Unassembled WGS sequence"/>
</dbReference>
<evidence type="ECO:0000256" key="6">
    <source>
        <dbReference type="ARBA" id="ARBA00023004"/>
    </source>
</evidence>
<evidence type="ECO:0000256" key="4">
    <source>
        <dbReference type="ARBA" id="ARBA00022723"/>
    </source>
</evidence>
<keyword evidence="8" id="KW-0732">Signal</keyword>
<keyword evidence="2" id="KW-0575">Peroxidase</keyword>
<evidence type="ECO:0000256" key="1">
    <source>
        <dbReference type="ARBA" id="ARBA00001970"/>
    </source>
</evidence>
<comment type="similarity">
    <text evidence="7">Belongs to the chloroperoxidase family.</text>
</comment>
<dbReference type="Pfam" id="PF01328">
    <property type="entry name" value="Peroxidase_2"/>
    <property type="match status" value="1"/>
</dbReference>
<keyword evidence="5" id="KW-0560">Oxidoreductase</keyword>
<keyword evidence="4" id="KW-0479">Metal-binding</keyword>
<evidence type="ECO:0000313" key="11">
    <source>
        <dbReference type="Proteomes" id="UP000799776"/>
    </source>
</evidence>
<dbReference type="Gene3D" id="1.10.489.10">
    <property type="entry name" value="Chloroperoxidase-like"/>
    <property type="match status" value="1"/>
</dbReference>
<dbReference type="InterPro" id="IPR036851">
    <property type="entry name" value="Chloroperoxidase-like_sf"/>
</dbReference>
<keyword evidence="6" id="KW-0408">Iron</keyword>
<dbReference type="PROSITE" id="PS51405">
    <property type="entry name" value="HEME_HALOPEROXIDASE"/>
    <property type="match status" value="1"/>
</dbReference>
<dbReference type="EMBL" id="ML978745">
    <property type="protein sequence ID" value="KAF2084124.1"/>
    <property type="molecule type" value="Genomic_DNA"/>
</dbReference>
<sequence>MKFETGLFLTAPLLASAFPAMPRLDLSTLTNTVEGLLGSVAESVNPDNLRPEPGYEFQAPGPNDSRGPCPGLNLLANYGYLPRNGHVNAGQVLEATSRGFNMGADLATVLIVFAVLTDGDIANESWYLGSPPSGVGGLNRHSTVEADISPNREDYYLGCGDNHHLSSRLFTQNVKLVSESPTQQFDMSVMGQHFRLSAAFSKNQNPYLYYFPFPSIVSFVAFSFYPAFFSNGTFGAGGSANYESISSIIGARYDRETAHFEYVPERWPENWYRRDTEYDAVTALVDGLVHIYAKDPVGMPVAQLGTPNLNATTILCDIYQSINSISPLSLADDVEAASSAVSWAMAKLDPFFADTVLGCPLNTLSADSLYPNRRQPGGPLTPPPSVVNNTGNNVYNKVYFTAAPSQPACQHVYDLEKQAGVR</sequence>
<keyword evidence="11" id="KW-1185">Reference proteome</keyword>
<comment type="cofactor">
    <cofactor evidence="1">
        <name>heme b</name>
        <dbReference type="ChEBI" id="CHEBI:60344"/>
    </cofactor>
</comment>
<dbReference type="GO" id="GO:0004601">
    <property type="term" value="F:peroxidase activity"/>
    <property type="evidence" value="ECO:0007669"/>
    <property type="project" value="UniProtKB-KW"/>
</dbReference>
<evidence type="ECO:0000256" key="7">
    <source>
        <dbReference type="ARBA" id="ARBA00025795"/>
    </source>
</evidence>